<feature type="transmembrane region" description="Helical" evidence="8">
    <location>
        <begin position="280"/>
        <end position="300"/>
    </location>
</feature>
<evidence type="ECO:0000256" key="8">
    <source>
        <dbReference type="SAM" id="Phobius"/>
    </source>
</evidence>
<dbReference type="OrthoDB" id="6500128at2759"/>
<dbReference type="KEGG" id="tet:TTHERM_000414529"/>
<dbReference type="InterPro" id="IPR036640">
    <property type="entry name" value="ABC1_TM_sf"/>
</dbReference>
<keyword evidence="3" id="KW-0547">Nucleotide-binding</keyword>
<comment type="subcellular location">
    <subcellularLocation>
        <location evidence="1">Membrane</location>
        <topology evidence="1">Multi-pass membrane protein</topology>
    </subcellularLocation>
</comment>
<keyword evidence="2 8" id="KW-0812">Transmembrane</keyword>
<evidence type="ECO:0000256" key="2">
    <source>
        <dbReference type="ARBA" id="ARBA00022692"/>
    </source>
</evidence>
<feature type="domain" description="ABC transmembrane type-1" evidence="10">
    <location>
        <begin position="185"/>
        <end position="336"/>
    </location>
</feature>
<dbReference type="InterPro" id="IPR039421">
    <property type="entry name" value="Type_1_exporter"/>
</dbReference>
<dbReference type="Proteomes" id="UP000009168">
    <property type="component" value="Unassembled WGS sequence"/>
</dbReference>
<dbReference type="Gene3D" id="1.20.1560.10">
    <property type="entry name" value="ABC transporter type 1, transmembrane domain"/>
    <property type="match status" value="1"/>
</dbReference>
<dbReference type="RefSeq" id="XP_012650874.1">
    <property type="nucleotide sequence ID" value="XM_012795420.1"/>
</dbReference>
<evidence type="ECO:0000313" key="11">
    <source>
        <dbReference type="EMBL" id="EWS76588.1"/>
    </source>
</evidence>
<keyword evidence="4" id="KW-0067">ATP-binding</keyword>
<dbReference type="PANTHER" id="PTHR43394:SF1">
    <property type="entry name" value="ATP-BINDING CASSETTE SUB-FAMILY B MEMBER 10, MITOCHONDRIAL"/>
    <property type="match status" value="1"/>
</dbReference>
<feature type="region of interest" description="Disordered" evidence="7">
    <location>
        <begin position="409"/>
        <end position="441"/>
    </location>
</feature>
<sequence length="703" mass="81377">MLSKIKSIFSLSKENLETNNKNNNQIPVKEEEYVPSAFEILKFNFQFLKIDYSSILYRYIYYIYDSYVRVITPFILLEVKNAIVENDFEKMKYQIVKYMLLKFILQILCFLDTKINYNQNQETEQQVQKSILENILSKDVQFFEDNKITQLADTLKQGSEYIANELSYGNIYQKFNLAITIISKMYFIYYLSPYLLINFLVTCFLFQIVMFLLFLKIEKLQEKKSKKNDVLDFVVDDILNNITVIKTFGTELKESSRIQNMILKSEEESKQINALQQMSYVLRSASFEIVNICLILQIFFQIGLSAPINQVAQSITDIFQANYYGFQLANQIIRIILNKPENYYLDGKKQAGKIMQLFKLQSGIPQDIYYDKKDESQFTGDIVFDNVSFKYPASKDSLAKINQKIQQEDKSIENNQQDQISSKQQDELEYSSDQDSDLSDQNLQKEDTKLLELNKQNSAFEREYVINNLSFKIKQGQYVAFVGKSGCGKSTIIKLLQRYYDTTSGSILFDNQNIRDCSIGKLRRSVGFVSQEPSLFDNDIEYNITYGSIDSDYTDEDIQKVCDMSGVSEFVFDKNRFPKGLKTLVGSKGMKLSGGQKQRIAIARALMKKPKILILDEATSSLDAESEHQVQQQIDKLAQQGDLTLIVVAHRLSTIAKSDKIFVLKHGEIKEEGTHAELLSKNGIYKKLVHYQINFQDKLKKQI</sequence>
<feature type="transmembrane region" description="Helical" evidence="8">
    <location>
        <begin position="197"/>
        <end position="217"/>
    </location>
</feature>
<dbReference type="InterPro" id="IPR027417">
    <property type="entry name" value="P-loop_NTPase"/>
</dbReference>
<evidence type="ECO:0000256" key="6">
    <source>
        <dbReference type="ARBA" id="ARBA00023136"/>
    </source>
</evidence>
<evidence type="ECO:0000259" key="9">
    <source>
        <dbReference type="PROSITE" id="PS50893"/>
    </source>
</evidence>
<dbReference type="EMBL" id="GG662856">
    <property type="protein sequence ID" value="EWS76588.1"/>
    <property type="molecule type" value="Genomic_DNA"/>
</dbReference>
<reference evidence="12" key="1">
    <citation type="journal article" date="2006" name="PLoS Biol.">
        <title>Macronuclear genome sequence of the ciliate Tetrahymena thermophila, a model eukaryote.</title>
        <authorList>
            <person name="Eisen J.A."/>
            <person name="Coyne R.S."/>
            <person name="Wu M."/>
            <person name="Wu D."/>
            <person name="Thiagarajan M."/>
            <person name="Wortman J.R."/>
            <person name="Badger J.H."/>
            <person name="Ren Q."/>
            <person name="Amedeo P."/>
            <person name="Jones K.M."/>
            <person name="Tallon L.J."/>
            <person name="Delcher A.L."/>
            <person name="Salzberg S.L."/>
            <person name="Silva J.C."/>
            <person name="Haas B.J."/>
            <person name="Majoros W.H."/>
            <person name="Farzad M."/>
            <person name="Carlton J.M."/>
            <person name="Smith R.K. Jr."/>
            <person name="Garg J."/>
            <person name="Pearlman R.E."/>
            <person name="Karrer K.M."/>
            <person name="Sun L."/>
            <person name="Manning G."/>
            <person name="Elde N.C."/>
            <person name="Turkewitz A.P."/>
            <person name="Asai D.J."/>
            <person name="Wilkes D.E."/>
            <person name="Wang Y."/>
            <person name="Cai H."/>
            <person name="Collins K."/>
            <person name="Stewart B.A."/>
            <person name="Lee S.R."/>
            <person name="Wilamowska K."/>
            <person name="Weinberg Z."/>
            <person name="Ruzzo W.L."/>
            <person name="Wloga D."/>
            <person name="Gaertig J."/>
            <person name="Frankel J."/>
            <person name="Tsao C.-C."/>
            <person name="Gorovsky M.A."/>
            <person name="Keeling P.J."/>
            <person name="Waller R.F."/>
            <person name="Patron N.J."/>
            <person name="Cherry J.M."/>
            <person name="Stover N.A."/>
            <person name="Krieger C.J."/>
            <person name="del Toro C."/>
            <person name="Ryder H.F."/>
            <person name="Williamson S.C."/>
            <person name="Barbeau R.A."/>
            <person name="Hamilton E.P."/>
            <person name="Orias E."/>
        </authorList>
    </citation>
    <scope>NUCLEOTIDE SEQUENCE [LARGE SCALE GENOMIC DNA]</scope>
    <source>
        <strain evidence="12">SB210</strain>
    </source>
</reference>
<dbReference type="SMART" id="SM00382">
    <property type="entry name" value="AAA"/>
    <property type="match status" value="1"/>
</dbReference>
<dbReference type="AlphaFoldDB" id="W7XHA9"/>
<evidence type="ECO:0000256" key="4">
    <source>
        <dbReference type="ARBA" id="ARBA00022840"/>
    </source>
</evidence>
<evidence type="ECO:0000259" key="10">
    <source>
        <dbReference type="PROSITE" id="PS50929"/>
    </source>
</evidence>
<gene>
    <name evidence="11" type="ORF">TTHERM_000414529</name>
</gene>
<dbReference type="InterPro" id="IPR017871">
    <property type="entry name" value="ABC_transporter-like_CS"/>
</dbReference>
<dbReference type="FunFam" id="3.40.50.300:FF:000218">
    <property type="entry name" value="Multidrug ABC transporter ATP-binding protein"/>
    <property type="match status" value="1"/>
</dbReference>
<dbReference type="InterPro" id="IPR003439">
    <property type="entry name" value="ABC_transporter-like_ATP-bd"/>
</dbReference>
<proteinExistence type="predicted"/>
<feature type="compositionally biased region" description="Polar residues" evidence="7">
    <location>
        <begin position="413"/>
        <end position="423"/>
    </location>
</feature>
<dbReference type="InterPro" id="IPR011527">
    <property type="entry name" value="ABC1_TM_dom"/>
</dbReference>
<dbReference type="InParanoid" id="W7XHA9"/>
<accession>W7XHA9</accession>
<dbReference type="GO" id="GO:0016887">
    <property type="term" value="F:ATP hydrolysis activity"/>
    <property type="evidence" value="ECO:0007669"/>
    <property type="project" value="InterPro"/>
</dbReference>
<dbReference type="Gene3D" id="3.40.50.300">
    <property type="entry name" value="P-loop containing nucleotide triphosphate hydrolases"/>
    <property type="match status" value="1"/>
</dbReference>
<dbReference type="PROSITE" id="PS50893">
    <property type="entry name" value="ABC_TRANSPORTER_2"/>
    <property type="match status" value="1"/>
</dbReference>
<protein>
    <submittedName>
        <fullName evidence="11">ABC transporter family protein</fullName>
    </submittedName>
</protein>
<dbReference type="STRING" id="312017.W7XHA9"/>
<dbReference type="PROSITE" id="PS00211">
    <property type="entry name" value="ABC_TRANSPORTER_1"/>
    <property type="match status" value="1"/>
</dbReference>
<dbReference type="GO" id="GO:0015421">
    <property type="term" value="F:ABC-type oligopeptide transporter activity"/>
    <property type="evidence" value="ECO:0007669"/>
    <property type="project" value="TreeGrafter"/>
</dbReference>
<keyword evidence="6 8" id="KW-0472">Membrane</keyword>
<keyword evidence="5 8" id="KW-1133">Transmembrane helix</keyword>
<dbReference type="InterPro" id="IPR003593">
    <property type="entry name" value="AAA+_ATPase"/>
</dbReference>
<dbReference type="GO" id="GO:0016020">
    <property type="term" value="C:membrane"/>
    <property type="evidence" value="ECO:0007669"/>
    <property type="project" value="UniProtKB-SubCell"/>
</dbReference>
<name>W7XHA9_TETTS</name>
<dbReference type="GeneID" id="24438836"/>
<dbReference type="Pfam" id="PF00005">
    <property type="entry name" value="ABC_tran"/>
    <property type="match status" value="1"/>
</dbReference>
<evidence type="ECO:0000313" key="12">
    <source>
        <dbReference type="Proteomes" id="UP000009168"/>
    </source>
</evidence>
<evidence type="ECO:0000256" key="1">
    <source>
        <dbReference type="ARBA" id="ARBA00004141"/>
    </source>
</evidence>
<dbReference type="Pfam" id="PF00664">
    <property type="entry name" value="ABC_membrane"/>
    <property type="match status" value="1"/>
</dbReference>
<evidence type="ECO:0000256" key="5">
    <source>
        <dbReference type="ARBA" id="ARBA00022989"/>
    </source>
</evidence>
<dbReference type="SUPFAM" id="SSF90123">
    <property type="entry name" value="ABC transporter transmembrane region"/>
    <property type="match status" value="1"/>
</dbReference>
<feature type="compositionally biased region" description="Acidic residues" evidence="7">
    <location>
        <begin position="427"/>
        <end position="438"/>
    </location>
</feature>
<feature type="domain" description="ABC transporter" evidence="9">
    <location>
        <begin position="448"/>
        <end position="691"/>
    </location>
</feature>
<keyword evidence="12" id="KW-1185">Reference proteome</keyword>
<evidence type="ECO:0000256" key="7">
    <source>
        <dbReference type="SAM" id="MobiDB-lite"/>
    </source>
</evidence>
<dbReference type="PANTHER" id="PTHR43394">
    <property type="entry name" value="ATP-DEPENDENT PERMEASE MDL1, MITOCHONDRIAL"/>
    <property type="match status" value="1"/>
</dbReference>
<dbReference type="PROSITE" id="PS50929">
    <property type="entry name" value="ABC_TM1F"/>
    <property type="match status" value="1"/>
</dbReference>
<organism evidence="11 12">
    <name type="scientific">Tetrahymena thermophila (strain SB210)</name>
    <dbReference type="NCBI Taxonomy" id="312017"/>
    <lineage>
        <taxon>Eukaryota</taxon>
        <taxon>Sar</taxon>
        <taxon>Alveolata</taxon>
        <taxon>Ciliophora</taxon>
        <taxon>Intramacronucleata</taxon>
        <taxon>Oligohymenophorea</taxon>
        <taxon>Hymenostomatida</taxon>
        <taxon>Tetrahymenina</taxon>
        <taxon>Tetrahymenidae</taxon>
        <taxon>Tetrahymena</taxon>
    </lineage>
</organism>
<evidence type="ECO:0000256" key="3">
    <source>
        <dbReference type="ARBA" id="ARBA00022741"/>
    </source>
</evidence>
<dbReference type="SUPFAM" id="SSF52540">
    <property type="entry name" value="P-loop containing nucleoside triphosphate hydrolases"/>
    <property type="match status" value="1"/>
</dbReference>
<dbReference type="GO" id="GO:0005524">
    <property type="term" value="F:ATP binding"/>
    <property type="evidence" value="ECO:0007669"/>
    <property type="project" value="UniProtKB-KW"/>
</dbReference>